<name>A0A7C9TRZ4_9MICO</name>
<dbReference type="EMBL" id="JAAGWZ010000002">
    <property type="protein sequence ID" value="NEM91664.1"/>
    <property type="molecule type" value="Genomic_DNA"/>
</dbReference>
<evidence type="ECO:0008006" key="3">
    <source>
        <dbReference type="Google" id="ProtNLM"/>
    </source>
</evidence>
<reference evidence="1 2" key="1">
    <citation type="journal article" date="2014" name="Int. J. Syst. Evol. Microbiol.">
        <title>Description of Galbitalea soli gen. nov., sp. nov., and Frondihabitans sucicola sp. nov.</title>
        <authorList>
            <person name="Kim S.J."/>
            <person name="Lim J.M."/>
            <person name="Ahn J.H."/>
            <person name="Weon H.Y."/>
            <person name="Hamada M."/>
            <person name="Suzuki K."/>
            <person name="Ahn T.Y."/>
            <person name="Kwon S.W."/>
        </authorList>
    </citation>
    <scope>NUCLEOTIDE SEQUENCE [LARGE SCALE GENOMIC DNA]</scope>
    <source>
        <strain evidence="1 2">NBRC 108727</strain>
    </source>
</reference>
<evidence type="ECO:0000313" key="2">
    <source>
        <dbReference type="Proteomes" id="UP000479756"/>
    </source>
</evidence>
<sequence length="77" mass="8885">MGEVVVPARYGITLVQLHDSLWRVTRPSGDVLGYIESFPERGETRFRAKRMFSSSRRSLPLGEFWSIDDAITCFRFS</sequence>
<dbReference type="AlphaFoldDB" id="A0A7C9TRZ4"/>
<organism evidence="1 2">
    <name type="scientific">Galbitalea soli</name>
    <dbReference type="NCBI Taxonomy" id="1268042"/>
    <lineage>
        <taxon>Bacteria</taxon>
        <taxon>Bacillati</taxon>
        <taxon>Actinomycetota</taxon>
        <taxon>Actinomycetes</taxon>
        <taxon>Micrococcales</taxon>
        <taxon>Microbacteriaceae</taxon>
        <taxon>Galbitalea</taxon>
    </lineage>
</organism>
<accession>A0A7C9TRZ4</accession>
<protein>
    <recommendedName>
        <fullName evidence="3">DNA mismatch repair protein</fullName>
    </recommendedName>
</protein>
<proteinExistence type="predicted"/>
<evidence type="ECO:0000313" key="1">
    <source>
        <dbReference type="EMBL" id="NEM91664.1"/>
    </source>
</evidence>
<gene>
    <name evidence="1" type="ORF">G3T37_09870</name>
</gene>
<keyword evidence="2" id="KW-1185">Reference proteome</keyword>
<comment type="caution">
    <text evidence="1">The sequence shown here is derived from an EMBL/GenBank/DDBJ whole genome shotgun (WGS) entry which is preliminary data.</text>
</comment>
<dbReference type="Proteomes" id="UP000479756">
    <property type="component" value="Unassembled WGS sequence"/>
</dbReference>